<dbReference type="InterPro" id="IPR036390">
    <property type="entry name" value="WH_DNA-bd_sf"/>
</dbReference>
<proteinExistence type="predicted"/>
<keyword evidence="2" id="KW-0238">DNA-binding</keyword>
<protein>
    <submittedName>
        <fullName evidence="5">Transcriptional regulator, HxlR family</fullName>
    </submittedName>
</protein>
<organism evidence="5 6">
    <name type="scientific">Selenomonas flueggei ATCC 43531</name>
    <dbReference type="NCBI Taxonomy" id="638302"/>
    <lineage>
        <taxon>Bacteria</taxon>
        <taxon>Bacillati</taxon>
        <taxon>Bacillota</taxon>
        <taxon>Negativicutes</taxon>
        <taxon>Selenomonadales</taxon>
        <taxon>Selenomonadaceae</taxon>
        <taxon>Selenomonas</taxon>
    </lineage>
</organism>
<dbReference type="STRING" id="638302.HMPREF0908_0923"/>
<dbReference type="PANTHER" id="PTHR33204:SF37">
    <property type="entry name" value="HTH-TYPE TRANSCRIPTIONAL REGULATOR YODB"/>
    <property type="match status" value="1"/>
</dbReference>
<dbReference type="InterPro" id="IPR036388">
    <property type="entry name" value="WH-like_DNA-bd_sf"/>
</dbReference>
<accession>C4V329</accession>
<gene>
    <name evidence="5" type="ORF">HMPREF0908_0923</name>
</gene>
<evidence type="ECO:0000256" key="2">
    <source>
        <dbReference type="ARBA" id="ARBA00023125"/>
    </source>
</evidence>
<dbReference type="Proteomes" id="UP000005309">
    <property type="component" value="Unassembled WGS sequence"/>
</dbReference>
<dbReference type="CDD" id="cd00090">
    <property type="entry name" value="HTH_ARSR"/>
    <property type="match status" value="1"/>
</dbReference>
<evidence type="ECO:0000313" key="5">
    <source>
        <dbReference type="EMBL" id="EEQ48767.1"/>
    </source>
</evidence>
<feature type="domain" description="HTH hxlR-type" evidence="4">
    <location>
        <begin position="7"/>
        <end position="104"/>
    </location>
</feature>
<dbReference type="PANTHER" id="PTHR33204">
    <property type="entry name" value="TRANSCRIPTIONAL REGULATOR, MARR FAMILY"/>
    <property type="match status" value="1"/>
</dbReference>
<reference evidence="5 6" key="1">
    <citation type="submission" date="2009-04" db="EMBL/GenBank/DDBJ databases">
        <authorList>
            <person name="Qin X."/>
            <person name="Bachman B."/>
            <person name="Battles P."/>
            <person name="Bell A."/>
            <person name="Bess C."/>
            <person name="Bickham C."/>
            <person name="Chaboub L."/>
            <person name="Chen D."/>
            <person name="Coyle M."/>
            <person name="Deiros D.R."/>
            <person name="Dinh H."/>
            <person name="Forbes L."/>
            <person name="Fowler G."/>
            <person name="Francisco L."/>
            <person name="Fu Q."/>
            <person name="Gubbala S."/>
            <person name="Hale W."/>
            <person name="Han Y."/>
            <person name="Hemphill L."/>
            <person name="Highlander S.K."/>
            <person name="Hirani K."/>
            <person name="Hogues M."/>
            <person name="Jackson L."/>
            <person name="Jakkamsetti A."/>
            <person name="Javaid M."/>
            <person name="Jiang H."/>
            <person name="Korchina V."/>
            <person name="Kovar C."/>
            <person name="Lara F."/>
            <person name="Lee S."/>
            <person name="Mata R."/>
            <person name="Mathew T."/>
            <person name="Moen C."/>
            <person name="Morales K."/>
            <person name="Munidasa M."/>
            <person name="Nazareth L."/>
            <person name="Ngo R."/>
            <person name="Nguyen L."/>
            <person name="Okwuonu G."/>
            <person name="Ongeri F."/>
            <person name="Patil S."/>
            <person name="Petrosino J."/>
            <person name="Pham C."/>
            <person name="Pham P."/>
            <person name="Pu L.-L."/>
            <person name="Puazo M."/>
            <person name="Raj R."/>
            <person name="Reid J."/>
            <person name="Rouhana J."/>
            <person name="Saada N."/>
            <person name="Shang Y."/>
            <person name="Simmons D."/>
            <person name="Thornton R."/>
            <person name="Warren J."/>
            <person name="Weissenberger G."/>
            <person name="Zhang J."/>
            <person name="Zhang L."/>
            <person name="Zhou C."/>
            <person name="Zhu D."/>
            <person name="Muzny D."/>
            <person name="Worley K."/>
            <person name="Gibbs R."/>
        </authorList>
    </citation>
    <scope>NUCLEOTIDE SEQUENCE [LARGE SCALE GENOMIC DNA]</scope>
    <source>
        <strain evidence="5 6">ATCC 43531</strain>
    </source>
</reference>
<dbReference type="GO" id="GO:0003677">
    <property type="term" value="F:DNA binding"/>
    <property type="evidence" value="ECO:0007669"/>
    <property type="project" value="UniProtKB-KW"/>
</dbReference>
<evidence type="ECO:0000256" key="1">
    <source>
        <dbReference type="ARBA" id="ARBA00023015"/>
    </source>
</evidence>
<dbReference type="AlphaFoldDB" id="C4V329"/>
<keyword evidence="6" id="KW-1185">Reference proteome</keyword>
<dbReference type="PROSITE" id="PS51118">
    <property type="entry name" value="HTH_HXLR"/>
    <property type="match status" value="1"/>
</dbReference>
<dbReference type="OrthoDB" id="9791143at2"/>
<evidence type="ECO:0000259" key="4">
    <source>
        <dbReference type="PROSITE" id="PS51118"/>
    </source>
</evidence>
<dbReference type="Pfam" id="PF01638">
    <property type="entry name" value="HxlR"/>
    <property type="match status" value="1"/>
</dbReference>
<dbReference type="RefSeq" id="WP_006689657.1">
    <property type="nucleotide sequence ID" value="NZ_GG694006.1"/>
</dbReference>
<dbReference type="InterPro" id="IPR002577">
    <property type="entry name" value="HTH_HxlR"/>
</dbReference>
<evidence type="ECO:0000313" key="6">
    <source>
        <dbReference type="Proteomes" id="UP000005309"/>
    </source>
</evidence>
<dbReference type="HOGENOM" id="CLU_111585_5_1_9"/>
<name>C4V329_9FIRM</name>
<dbReference type="eggNOG" id="COG1733">
    <property type="taxonomic scope" value="Bacteria"/>
</dbReference>
<sequence length="126" mass="14154">MNKFGSCPFATAQKLIAGKWAILIMRTLAAGARRFGEIQKEVGATQATLATQLKTLEYEGLLTRTAFPEVPPRVEYELTPIGYAFTPVLDCIEVWGNRYIDYLHQHTTQAESLPQEEPTLSSHNER</sequence>
<dbReference type="EMBL" id="ACLA01000012">
    <property type="protein sequence ID" value="EEQ48767.1"/>
    <property type="molecule type" value="Genomic_DNA"/>
</dbReference>
<comment type="caution">
    <text evidence="5">The sequence shown here is derived from an EMBL/GenBank/DDBJ whole genome shotgun (WGS) entry which is preliminary data.</text>
</comment>
<dbReference type="Gene3D" id="1.10.10.10">
    <property type="entry name" value="Winged helix-like DNA-binding domain superfamily/Winged helix DNA-binding domain"/>
    <property type="match status" value="1"/>
</dbReference>
<dbReference type="SUPFAM" id="SSF46785">
    <property type="entry name" value="Winged helix' DNA-binding domain"/>
    <property type="match status" value="1"/>
</dbReference>
<keyword evidence="1" id="KW-0805">Transcription regulation</keyword>
<keyword evidence="3" id="KW-0804">Transcription</keyword>
<dbReference type="InterPro" id="IPR011991">
    <property type="entry name" value="ArsR-like_HTH"/>
</dbReference>
<evidence type="ECO:0000256" key="3">
    <source>
        <dbReference type="ARBA" id="ARBA00023163"/>
    </source>
</evidence>